<keyword evidence="1" id="KW-0378">Hydrolase</keyword>
<name>A0A9E8K4L7_9CAUD</name>
<gene>
    <name evidence="3" type="ORF">APT65_00090</name>
</gene>
<keyword evidence="4" id="KW-1185">Reference proteome</keyword>
<keyword evidence="2" id="KW-0546">Nucleotide metabolism</keyword>
<dbReference type="CDD" id="cd07557">
    <property type="entry name" value="trimeric_dUTPase"/>
    <property type="match status" value="1"/>
</dbReference>
<dbReference type="SUPFAM" id="SSF51283">
    <property type="entry name" value="dUTPase-like"/>
    <property type="match status" value="1"/>
</dbReference>
<dbReference type="InterPro" id="IPR036157">
    <property type="entry name" value="dUTPase-like_sf"/>
</dbReference>
<dbReference type="EMBL" id="OP491958">
    <property type="protein sequence ID" value="UZV39693.1"/>
    <property type="molecule type" value="Genomic_DNA"/>
</dbReference>
<dbReference type="Proteomes" id="UP001163735">
    <property type="component" value="Segment"/>
</dbReference>
<dbReference type="PANTHER" id="PTHR42680">
    <property type="entry name" value="DCTP DEAMINASE"/>
    <property type="match status" value="1"/>
</dbReference>
<dbReference type="GO" id="GO:0008829">
    <property type="term" value="F:dCTP deaminase activity"/>
    <property type="evidence" value="ECO:0007669"/>
    <property type="project" value="InterPro"/>
</dbReference>
<protein>
    <submittedName>
        <fullName evidence="3">dCTP deaminase</fullName>
    </submittedName>
</protein>
<sequence length="195" mass="21609">MLLSSPQLHQLIDAGVINALHDNVNSASIDVRIGDEILIETPLMGDENLFRQPVDISKKQSPAFTKVKIPEEGYIIRPGECFLAHTVETFNLPNTISGQFILRSSVGRCFLEHMQAGWADAGWHGAQLTLEFCNMLKHHDLLIKPGMRIGQMVFFEHEDAGSDSYQIKGNYNGQQGATTAFSLDKALRAEDILGD</sequence>
<dbReference type="Gene3D" id="2.70.40.10">
    <property type="match status" value="1"/>
</dbReference>
<evidence type="ECO:0000313" key="4">
    <source>
        <dbReference type="Proteomes" id="UP001163735"/>
    </source>
</evidence>
<evidence type="ECO:0000256" key="2">
    <source>
        <dbReference type="ARBA" id="ARBA00023080"/>
    </source>
</evidence>
<evidence type="ECO:0000313" key="3">
    <source>
        <dbReference type="EMBL" id="UZV39693.1"/>
    </source>
</evidence>
<accession>A0A9E8K4L7</accession>
<dbReference type="NCBIfam" id="TIGR02274">
    <property type="entry name" value="dCTP_deam"/>
    <property type="match status" value="1"/>
</dbReference>
<organism evidence="3 4">
    <name type="scientific">Aeromonas phage APT65</name>
    <dbReference type="NCBI Taxonomy" id="2982914"/>
    <lineage>
        <taxon>Viruses</taxon>
        <taxon>Duplodnaviria</taxon>
        <taxon>Heunggongvirae</taxon>
        <taxon>Uroviricota</taxon>
        <taxon>Caudoviricetes</taxon>
        <taxon>Aquaneticvirus</taxon>
        <taxon>Aquaneticvirus ApT65</taxon>
    </lineage>
</organism>
<dbReference type="PANTHER" id="PTHR42680:SF3">
    <property type="entry name" value="DCTP DEAMINASE"/>
    <property type="match status" value="1"/>
</dbReference>
<dbReference type="InterPro" id="IPR011962">
    <property type="entry name" value="dCTP_deaminase"/>
</dbReference>
<evidence type="ECO:0000256" key="1">
    <source>
        <dbReference type="ARBA" id="ARBA00022801"/>
    </source>
</evidence>
<dbReference type="Pfam" id="PF22769">
    <property type="entry name" value="DCD"/>
    <property type="match status" value="1"/>
</dbReference>
<dbReference type="InterPro" id="IPR033704">
    <property type="entry name" value="dUTPase_trimeric"/>
</dbReference>
<dbReference type="GO" id="GO:0006229">
    <property type="term" value="P:dUTP biosynthetic process"/>
    <property type="evidence" value="ECO:0007669"/>
    <property type="project" value="InterPro"/>
</dbReference>
<proteinExistence type="predicted"/>
<reference evidence="3" key="1">
    <citation type="submission" date="2022-09" db="EMBL/GenBank/DDBJ databases">
        <authorList>
            <person name="Cebeci A."/>
            <person name="Ture M."/>
            <person name="Alemdag M."/>
            <person name="Altinok I."/>
        </authorList>
    </citation>
    <scope>NUCLEOTIDE SEQUENCE</scope>
</reference>